<dbReference type="RefSeq" id="WP_147893058.1">
    <property type="nucleotide sequence ID" value="NZ_BAAANR010000001.1"/>
</dbReference>
<keyword evidence="2" id="KW-1185">Reference proteome</keyword>
<evidence type="ECO:0000313" key="2">
    <source>
        <dbReference type="Proteomes" id="UP000321034"/>
    </source>
</evidence>
<sequence length="81" mass="9558">MPATTAPTLTIWMTDDIPVRMIYGQRRWRVSDTPTPLETRDGCVSSEPRGWRFQATDEEGFSLVFDVFNERDHWHVHRTYS</sequence>
<protein>
    <submittedName>
        <fullName evidence="1">Uncharacterized protein</fullName>
    </submittedName>
</protein>
<gene>
    <name evidence="1" type="ORF">FVP77_02270</name>
</gene>
<accession>A0A5C8I096</accession>
<organism evidence="1 2">
    <name type="scientific">Microbacterium hatanonis</name>
    <dbReference type="NCBI Taxonomy" id="404366"/>
    <lineage>
        <taxon>Bacteria</taxon>
        <taxon>Bacillati</taxon>
        <taxon>Actinomycetota</taxon>
        <taxon>Actinomycetes</taxon>
        <taxon>Micrococcales</taxon>
        <taxon>Microbacteriaceae</taxon>
        <taxon>Microbacterium</taxon>
    </lineage>
</organism>
<dbReference type="Proteomes" id="UP000321034">
    <property type="component" value="Unassembled WGS sequence"/>
</dbReference>
<name>A0A5C8I096_9MICO</name>
<dbReference type="AlphaFoldDB" id="A0A5C8I096"/>
<reference evidence="1 2" key="1">
    <citation type="submission" date="2019-08" db="EMBL/GenBank/DDBJ databases">
        <authorList>
            <person name="Dong K."/>
        </authorList>
    </citation>
    <scope>NUCLEOTIDE SEQUENCE [LARGE SCALE GENOMIC DNA]</scope>
    <source>
        <strain evidence="1 2">JCM14558</strain>
    </source>
</reference>
<dbReference type="OrthoDB" id="4978768at2"/>
<comment type="caution">
    <text evidence="1">The sequence shown here is derived from an EMBL/GenBank/DDBJ whole genome shotgun (WGS) entry which is preliminary data.</text>
</comment>
<evidence type="ECO:0000313" key="1">
    <source>
        <dbReference type="EMBL" id="TXK12327.1"/>
    </source>
</evidence>
<dbReference type="EMBL" id="VRSV01000001">
    <property type="protein sequence ID" value="TXK12327.1"/>
    <property type="molecule type" value="Genomic_DNA"/>
</dbReference>
<proteinExistence type="predicted"/>